<dbReference type="GO" id="GO:0046872">
    <property type="term" value="F:metal ion binding"/>
    <property type="evidence" value="ECO:0007669"/>
    <property type="project" value="UniProtKB-KW"/>
</dbReference>
<dbReference type="AlphaFoldDB" id="E3GWR7"/>
<feature type="binding site" evidence="4">
    <location>
        <position position="131"/>
    </location>
    <ligand>
        <name>Mn(2+)</name>
        <dbReference type="ChEBI" id="CHEBI:29035"/>
        <label>1</label>
    </ligand>
</feature>
<dbReference type="STRING" id="523846.Mfer_1200"/>
<dbReference type="SUPFAM" id="SSF52768">
    <property type="entry name" value="Arginase/deacetylase"/>
    <property type="match status" value="1"/>
</dbReference>
<dbReference type="Pfam" id="PF00491">
    <property type="entry name" value="Arginase"/>
    <property type="match status" value="1"/>
</dbReference>
<dbReference type="SMR" id="E3GWR7"/>
<sequence length="285" mass="32227">MGLKFAYSKDPSSLKYLSNKKVFGLLGVPFDSTSTYKPGSRFGPLMIRQASYNFENYSLHYRKKLDVPIIDLGDIEVILGDFKNTCRNISEKVQEVLKKGMIPIVLGGEHSITYGVVKTFDLSDVTILHFDAHMDMANTYAGKKFSHATVMRRIYELHPKKIVQIGVRSCTKEEHEFVLNENIKYYTSRDIIEKFNMVLNEINKLDGPFYVTVDIDVLDPGYAPGVGNPTPVGITPYHMEKFIEKIARKKIIGIDIVEVATDRIGDPAAMNAAKILYDFLFAIKI</sequence>
<feature type="binding site" evidence="4">
    <location>
        <position position="110"/>
    </location>
    <ligand>
        <name>Mn(2+)</name>
        <dbReference type="ChEBI" id="CHEBI:29035"/>
        <label>1</label>
    </ligand>
</feature>
<evidence type="ECO:0000313" key="6">
    <source>
        <dbReference type="EMBL" id="ADP77986.1"/>
    </source>
</evidence>
<dbReference type="Proteomes" id="UP000002315">
    <property type="component" value="Chromosome"/>
</dbReference>
<dbReference type="PROSITE" id="PS01053">
    <property type="entry name" value="ARGINASE_1"/>
    <property type="match status" value="1"/>
</dbReference>
<accession>E3GWR7</accession>
<name>E3GWR7_METFV</name>
<evidence type="ECO:0000256" key="5">
    <source>
        <dbReference type="RuleBase" id="RU003684"/>
    </source>
</evidence>
<dbReference type="PANTHER" id="PTHR11358:SF26">
    <property type="entry name" value="GUANIDINO ACID HYDROLASE, MITOCHONDRIAL"/>
    <property type="match status" value="1"/>
</dbReference>
<dbReference type="HOGENOM" id="CLU_039478_1_1_2"/>
<keyword evidence="4" id="KW-0464">Manganese</keyword>
<dbReference type="GO" id="GO:0008783">
    <property type="term" value="F:agmatinase activity"/>
    <property type="evidence" value="ECO:0007669"/>
    <property type="project" value="TreeGrafter"/>
</dbReference>
<dbReference type="PANTHER" id="PTHR11358">
    <property type="entry name" value="ARGINASE/AGMATINASE"/>
    <property type="match status" value="1"/>
</dbReference>
<dbReference type="NCBIfam" id="TIGR01230">
    <property type="entry name" value="agmatinase"/>
    <property type="match status" value="1"/>
</dbReference>
<evidence type="ECO:0000313" key="7">
    <source>
        <dbReference type="Proteomes" id="UP000002315"/>
    </source>
</evidence>
<dbReference type="Gene3D" id="3.40.800.10">
    <property type="entry name" value="Ureohydrolase domain"/>
    <property type="match status" value="1"/>
</dbReference>
<dbReference type="InterPro" id="IPR020855">
    <property type="entry name" value="Ureohydrolase_Mn_BS"/>
</dbReference>
<organism evidence="6 7">
    <name type="scientific">Methanothermus fervidus (strain ATCC 43054 / DSM 2088 / JCM 10308 / V24 S)</name>
    <dbReference type="NCBI Taxonomy" id="523846"/>
    <lineage>
        <taxon>Archaea</taxon>
        <taxon>Methanobacteriati</taxon>
        <taxon>Methanobacteriota</taxon>
        <taxon>Methanomada group</taxon>
        <taxon>Methanobacteria</taxon>
        <taxon>Methanobacteriales</taxon>
        <taxon>Methanothermaceae</taxon>
        <taxon>Methanothermus</taxon>
    </lineage>
</organism>
<evidence type="ECO:0000256" key="2">
    <source>
        <dbReference type="ARBA" id="ARBA00022723"/>
    </source>
</evidence>
<feature type="binding site" evidence="4">
    <location>
        <position position="133"/>
    </location>
    <ligand>
        <name>Mn(2+)</name>
        <dbReference type="ChEBI" id="CHEBI:29035"/>
        <label>1</label>
    </ligand>
</feature>
<dbReference type="InterPro" id="IPR005925">
    <property type="entry name" value="Agmatinase-rel"/>
</dbReference>
<comment type="cofactor">
    <cofactor evidence="4">
        <name>Mn(2+)</name>
        <dbReference type="ChEBI" id="CHEBI:29035"/>
    </cofactor>
    <text evidence="4">Binds 2 manganese ions per subunit.</text>
</comment>
<evidence type="ECO:0000256" key="4">
    <source>
        <dbReference type="PIRSR" id="PIRSR036979-1"/>
    </source>
</evidence>
<dbReference type="InterPro" id="IPR006035">
    <property type="entry name" value="Ureohydrolase"/>
</dbReference>
<evidence type="ECO:0000256" key="3">
    <source>
        <dbReference type="ARBA" id="ARBA00022801"/>
    </source>
</evidence>
<dbReference type="OrthoDB" id="7186at2157"/>
<keyword evidence="7" id="KW-1185">Reference proteome</keyword>
<dbReference type="CDD" id="cd11593">
    <property type="entry name" value="Agmatinase-like_2"/>
    <property type="match status" value="1"/>
</dbReference>
<dbReference type="PROSITE" id="PS51409">
    <property type="entry name" value="ARGINASE_2"/>
    <property type="match status" value="1"/>
</dbReference>
<feature type="binding site" evidence="4">
    <location>
        <position position="216"/>
    </location>
    <ligand>
        <name>Mn(2+)</name>
        <dbReference type="ChEBI" id="CHEBI:29035"/>
        <label>1</label>
    </ligand>
</feature>
<dbReference type="EMBL" id="CP002278">
    <property type="protein sequence ID" value="ADP77986.1"/>
    <property type="molecule type" value="Genomic_DNA"/>
</dbReference>
<dbReference type="KEGG" id="mfv:Mfer_1200"/>
<comment type="similarity">
    <text evidence="1">Belongs to the arginase family. Agmatinase subfamily.</text>
</comment>
<keyword evidence="3 5" id="KW-0378">Hydrolase</keyword>
<gene>
    <name evidence="6" type="ordered locus">Mfer_1200</name>
</gene>
<dbReference type="InterPro" id="IPR023696">
    <property type="entry name" value="Ureohydrolase_dom_sf"/>
</dbReference>
<feature type="binding site" evidence="4">
    <location>
        <position position="135"/>
    </location>
    <ligand>
        <name>Mn(2+)</name>
        <dbReference type="ChEBI" id="CHEBI:29035"/>
        <label>1</label>
    </ligand>
</feature>
<keyword evidence="2 4" id="KW-0479">Metal-binding</keyword>
<dbReference type="GO" id="GO:0033389">
    <property type="term" value="P:putrescine biosynthetic process from arginine, via agmatine"/>
    <property type="evidence" value="ECO:0007669"/>
    <property type="project" value="TreeGrafter"/>
</dbReference>
<dbReference type="PIRSF" id="PIRSF036979">
    <property type="entry name" value="Arginase"/>
    <property type="match status" value="1"/>
</dbReference>
<reference evidence="6 7" key="1">
    <citation type="journal article" date="2010" name="Stand. Genomic Sci.">
        <title>Complete genome sequence of Methanothermus fervidus type strain (V24S).</title>
        <authorList>
            <person name="Anderson I."/>
            <person name="Djao O.D."/>
            <person name="Misra M."/>
            <person name="Chertkov O."/>
            <person name="Nolan M."/>
            <person name="Lucas S."/>
            <person name="Lapidus A."/>
            <person name="Del Rio T.G."/>
            <person name="Tice H."/>
            <person name="Cheng J.F."/>
            <person name="Tapia R."/>
            <person name="Han C."/>
            <person name="Goodwin L."/>
            <person name="Pitluck S."/>
            <person name="Liolios K."/>
            <person name="Ivanova N."/>
            <person name="Mavromatis K."/>
            <person name="Mikhailova N."/>
            <person name="Pati A."/>
            <person name="Brambilla E."/>
            <person name="Chen A."/>
            <person name="Palaniappan K."/>
            <person name="Land M."/>
            <person name="Hauser L."/>
            <person name="Chang Y.J."/>
            <person name="Jeffries C.D."/>
            <person name="Sikorski J."/>
            <person name="Spring S."/>
            <person name="Rohde M."/>
            <person name="Eichinger K."/>
            <person name="Huber H."/>
            <person name="Wirth R."/>
            <person name="Goker M."/>
            <person name="Detter J.C."/>
            <person name="Woyke T."/>
            <person name="Bristow J."/>
            <person name="Eisen J.A."/>
            <person name="Markowitz V."/>
            <person name="Hugenholtz P."/>
            <person name="Klenk H.P."/>
            <person name="Kyrpides N.C."/>
        </authorList>
    </citation>
    <scope>NUCLEOTIDE SEQUENCE [LARGE SCALE GENOMIC DNA]</scope>
    <source>
        <strain evidence="7">ATCC 43054 / DSM 2088 / JCM 10308 / V24 S</strain>
    </source>
</reference>
<protein>
    <submittedName>
        <fullName evidence="6">Agmatinase</fullName>
    </submittedName>
</protein>
<feature type="binding site" evidence="4">
    <location>
        <position position="214"/>
    </location>
    <ligand>
        <name>Mn(2+)</name>
        <dbReference type="ChEBI" id="CHEBI:29035"/>
        <label>1</label>
    </ligand>
</feature>
<proteinExistence type="inferred from homology"/>
<evidence type="ECO:0000256" key="1">
    <source>
        <dbReference type="ARBA" id="ARBA00009227"/>
    </source>
</evidence>